<protein>
    <submittedName>
        <fullName evidence="1">Uncharacterized protein</fullName>
    </submittedName>
</protein>
<sequence length="109" mass="12376">MAILIYSRRLCSISIIYQITTEMLLIVIGQRFVTGIPSVPVKSCLEVRPIHLGFSYSYANIRLSPTLHTHTARKGSKIEIKVVINFGSNDLNYLYVLKLYAERSSSRVK</sequence>
<evidence type="ECO:0000313" key="2">
    <source>
        <dbReference type="Proteomes" id="UP000008177"/>
    </source>
</evidence>
<proteinExistence type="predicted"/>
<name>G2XTT2_BOTF4</name>
<accession>G2XTT2</accession>
<dbReference type="EMBL" id="FQ790267">
    <property type="protein sequence ID" value="CCD43902.1"/>
    <property type="molecule type" value="Genomic_DNA"/>
</dbReference>
<reference evidence="2" key="1">
    <citation type="journal article" date="2011" name="PLoS Genet.">
        <title>Genomic analysis of the necrotrophic fungal pathogens Sclerotinia sclerotiorum and Botrytis cinerea.</title>
        <authorList>
            <person name="Amselem J."/>
            <person name="Cuomo C.A."/>
            <person name="van Kan J.A."/>
            <person name="Viaud M."/>
            <person name="Benito E.P."/>
            <person name="Couloux A."/>
            <person name="Coutinho P.M."/>
            <person name="de Vries R.P."/>
            <person name="Dyer P.S."/>
            <person name="Fillinger S."/>
            <person name="Fournier E."/>
            <person name="Gout L."/>
            <person name="Hahn M."/>
            <person name="Kohn L."/>
            <person name="Lapalu N."/>
            <person name="Plummer K.M."/>
            <person name="Pradier J.M."/>
            <person name="Quevillon E."/>
            <person name="Sharon A."/>
            <person name="Simon A."/>
            <person name="ten Have A."/>
            <person name="Tudzynski B."/>
            <person name="Tudzynski P."/>
            <person name="Wincker P."/>
            <person name="Andrew M."/>
            <person name="Anthouard V."/>
            <person name="Beever R.E."/>
            <person name="Beffa R."/>
            <person name="Benoit I."/>
            <person name="Bouzid O."/>
            <person name="Brault B."/>
            <person name="Chen Z."/>
            <person name="Choquer M."/>
            <person name="Collemare J."/>
            <person name="Cotton P."/>
            <person name="Danchin E.G."/>
            <person name="Da Silva C."/>
            <person name="Gautier A."/>
            <person name="Giraud C."/>
            <person name="Giraud T."/>
            <person name="Gonzalez C."/>
            <person name="Grossetete S."/>
            <person name="Guldener U."/>
            <person name="Henrissat B."/>
            <person name="Howlett B.J."/>
            <person name="Kodira C."/>
            <person name="Kretschmer M."/>
            <person name="Lappartient A."/>
            <person name="Leroch M."/>
            <person name="Levis C."/>
            <person name="Mauceli E."/>
            <person name="Neuveglise C."/>
            <person name="Oeser B."/>
            <person name="Pearson M."/>
            <person name="Poulain J."/>
            <person name="Poussereau N."/>
            <person name="Quesneville H."/>
            <person name="Rascle C."/>
            <person name="Schumacher J."/>
            <person name="Segurens B."/>
            <person name="Sexton A."/>
            <person name="Silva E."/>
            <person name="Sirven C."/>
            <person name="Soanes D.M."/>
            <person name="Talbot N.J."/>
            <person name="Templeton M."/>
            <person name="Yandava C."/>
            <person name="Yarden O."/>
            <person name="Zeng Q."/>
            <person name="Rollins J.A."/>
            <person name="Lebrun M.H."/>
            <person name="Dickman M."/>
        </authorList>
    </citation>
    <scope>NUCLEOTIDE SEQUENCE [LARGE SCALE GENOMIC DNA]</scope>
    <source>
        <strain evidence="2">T4</strain>
    </source>
</reference>
<evidence type="ECO:0000313" key="1">
    <source>
        <dbReference type="EMBL" id="CCD43902.1"/>
    </source>
</evidence>
<dbReference type="InParanoid" id="G2XTT2"/>
<gene>
    <name evidence="1" type="ORF">BofuT4_P061120.1</name>
</gene>
<organism evidence="1 2">
    <name type="scientific">Botryotinia fuckeliana (strain T4)</name>
    <name type="common">Noble rot fungus</name>
    <name type="synonym">Botrytis cinerea</name>
    <dbReference type="NCBI Taxonomy" id="999810"/>
    <lineage>
        <taxon>Eukaryota</taxon>
        <taxon>Fungi</taxon>
        <taxon>Dikarya</taxon>
        <taxon>Ascomycota</taxon>
        <taxon>Pezizomycotina</taxon>
        <taxon>Leotiomycetes</taxon>
        <taxon>Helotiales</taxon>
        <taxon>Sclerotiniaceae</taxon>
        <taxon>Botrytis</taxon>
    </lineage>
</organism>
<dbReference type="Proteomes" id="UP000008177">
    <property type="component" value="Unplaced contigs"/>
</dbReference>
<dbReference type="AlphaFoldDB" id="G2XTT2"/>
<dbReference type="HOGENOM" id="CLU_2183530_0_0_1"/>